<reference evidence="1 2" key="1">
    <citation type="submission" date="2019-08" db="EMBL/GenBank/DDBJ databases">
        <authorList>
            <person name="Chen S.-C."/>
            <person name="Lai M.-C."/>
            <person name="You Y.-T."/>
        </authorList>
    </citation>
    <scope>NUCLEOTIDE SEQUENCE [LARGE SCALE GENOMIC DNA]</scope>
    <source>
        <strain evidence="1 2">P2F9704a</strain>
    </source>
</reference>
<dbReference type="AlphaFoldDB" id="A0ABD4TMR9"/>
<evidence type="ECO:0000313" key="1">
    <source>
        <dbReference type="EMBL" id="MCQ1538580.1"/>
    </source>
</evidence>
<name>A0ABD4TMR9_9EURY</name>
<comment type="caution">
    <text evidence="1">The sequence shown here is derived from an EMBL/GenBank/DDBJ whole genome shotgun (WGS) entry which is preliminary data.</text>
</comment>
<protein>
    <recommendedName>
        <fullName evidence="3">DUF2769 domain-containing protein</fullName>
    </recommendedName>
</protein>
<proteinExistence type="predicted"/>
<evidence type="ECO:0000313" key="2">
    <source>
        <dbReference type="Proteomes" id="UP001524383"/>
    </source>
</evidence>
<dbReference type="Proteomes" id="UP001524383">
    <property type="component" value="Unassembled WGS sequence"/>
</dbReference>
<gene>
    <name evidence="1" type="ORF">FTO68_06220</name>
</gene>
<accession>A0ABD4TMR9</accession>
<organism evidence="1 2">
    <name type="scientific">Methanocalculus taiwanensis</name>
    <dbReference type="NCBI Taxonomy" id="106207"/>
    <lineage>
        <taxon>Archaea</taxon>
        <taxon>Methanobacteriati</taxon>
        <taxon>Methanobacteriota</taxon>
        <taxon>Stenosarchaea group</taxon>
        <taxon>Methanomicrobia</taxon>
        <taxon>Methanomicrobiales</taxon>
        <taxon>Methanocalculaceae</taxon>
        <taxon>Methanocalculus</taxon>
    </lineage>
</organism>
<dbReference type="RefSeq" id="WP_255332526.1">
    <property type="nucleotide sequence ID" value="NZ_VOTZ01000011.1"/>
</dbReference>
<evidence type="ECO:0008006" key="3">
    <source>
        <dbReference type="Google" id="ProtNLM"/>
    </source>
</evidence>
<dbReference type="EMBL" id="VOTZ01000011">
    <property type="protein sequence ID" value="MCQ1538580.1"/>
    <property type="molecule type" value="Genomic_DNA"/>
</dbReference>
<sequence length="95" mass="10658">MSLKVDQAWADEYLKKKNRDPPVLPESCACADLRVPDMREGDPCRRCGSGLPGYRRSICPAGEGDPSDGLLLLYVCEECEKKTVKRIMRRGRGDE</sequence>
<keyword evidence="2" id="KW-1185">Reference proteome</keyword>